<evidence type="ECO:0008006" key="3">
    <source>
        <dbReference type="Google" id="ProtNLM"/>
    </source>
</evidence>
<evidence type="ECO:0000313" key="1">
    <source>
        <dbReference type="EMBL" id="KAJ3784413.1"/>
    </source>
</evidence>
<proteinExistence type="predicted"/>
<dbReference type="InterPro" id="IPR032675">
    <property type="entry name" value="LRR_dom_sf"/>
</dbReference>
<dbReference type="Gene3D" id="3.80.10.10">
    <property type="entry name" value="Ribonuclease Inhibitor"/>
    <property type="match status" value="1"/>
</dbReference>
<dbReference type="SUPFAM" id="SSF52047">
    <property type="entry name" value="RNI-like"/>
    <property type="match status" value="1"/>
</dbReference>
<keyword evidence="2" id="KW-1185">Reference proteome</keyword>
<comment type="caution">
    <text evidence="1">The sequence shown here is derived from an EMBL/GenBank/DDBJ whole genome shotgun (WGS) entry which is preliminary data.</text>
</comment>
<organism evidence="1 2">
    <name type="scientific">Lentinula aff. detonsa</name>
    <dbReference type="NCBI Taxonomy" id="2804958"/>
    <lineage>
        <taxon>Eukaryota</taxon>
        <taxon>Fungi</taxon>
        <taxon>Dikarya</taxon>
        <taxon>Basidiomycota</taxon>
        <taxon>Agaricomycotina</taxon>
        <taxon>Agaricomycetes</taxon>
        <taxon>Agaricomycetidae</taxon>
        <taxon>Agaricales</taxon>
        <taxon>Marasmiineae</taxon>
        <taxon>Omphalotaceae</taxon>
        <taxon>Lentinula</taxon>
    </lineage>
</organism>
<name>A0AA38NLB1_9AGAR</name>
<reference evidence="1" key="1">
    <citation type="submission" date="2022-08" db="EMBL/GenBank/DDBJ databases">
        <authorList>
            <consortium name="DOE Joint Genome Institute"/>
            <person name="Min B."/>
            <person name="Riley R."/>
            <person name="Sierra-Patev S."/>
            <person name="Naranjo-Ortiz M."/>
            <person name="Looney B."/>
            <person name="Konkel Z."/>
            <person name="Slot J.C."/>
            <person name="Sakamoto Y."/>
            <person name="Steenwyk J.L."/>
            <person name="Rokas A."/>
            <person name="Carro J."/>
            <person name="Camarero S."/>
            <person name="Ferreira P."/>
            <person name="Molpeceres G."/>
            <person name="Ruiz-Duenas F.J."/>
            <person name="Serrano A."/>
            <person name="Henrissat B."/>
            <person name="Drula E."/>
            <person name="Hughes K.W."/>
            <person name="Mata J.L."/>
            <person name="Ishikawa N.K."/>
            <person name="Vargas-Isla R."/>
            <person name="Ushijima S."/>
            <person name="Smith C.A."/>
            <person name="Ahrendt S."/>
            <person name="Andreopoulos W."/>
            <person name="He G."/>
            <person name="Labutti K."/>
            <person name="Lipzen A."/>
            <person name="Ng V."/>
            <person name="Sandor L."/>
            <person name="Barry K."/>
            <person name="Martinez A.T."/>
            <person name="Xiao Y."/>
            <person name="Gibbons J.G."/>
            <person name="Terashima K."/>
            <person name="Hibbett D.S."/>
            <person name="Grigoriev I.V."/>
        </authorList>
    </citation>
    <scope>NUCLEOTIDE SEQUENCE</scope>
    <source>
        <strain evidence="1">TFB10291</strain>
    </source>
</reference>
<gene>
    <name evidence="1" type="ORF">GGU10DRAFT_28752</name>
</gene>
<accession>A0AA38NLB1</accession>
<sequence length="501" mass="56631">MELDVEDRYKYVPTGWTKKLLLSTHPLRTQFERILLSFPNTSMTSGRDGESTVNHWTVTSKETSSLHCPVSILPVELHSAILLIGQAFERSFVDRSFERDELDEEEITELSSFELRVSHVSKHWRTVALGTGQLWSDIAIQPGYSSERAEAYFARSKRCLLDVQLRDCPDTALTRKMLNLLFQDSVRWRTCIIEAGLDSLTMTEIVSLAVPNLEEIEINVQPPDRARLSDESWQGRPVLNGGSPRLKVANLHGFAVHFARPPLSNVTHLELDYRGRLPLDYEKFREMLTNAPSLVDFSINGELIDALPHNSHSGSVVLPNLLRLCISSLYGQVYSRILLTVKAPQLQSLVLEGAQNSDLDPFLEAPYDLLHLRSFSLCGSAFAPSKLNKVYASFPSLEEMVMMDLIFNPSEVLRIVSEAICDLGLALLDPVQSTLSTNQKPKTLALMLDPDQRSALKDLLQEKLIDEDIVDLENSRWSFPQFFDWLQIFVTTEILMLANSQ</sequence>
<protein>
    <recommendedName>
        <fullName evidence="3">F-box domain-containing protein</fullName>
    </recommendedName>
</protein>
<dbReference type="Proteomes" id="UP001163798">
    <property type="component" value="Unassembled WGS sequence"/>
</dbReference>
<evidence type="ECO:0000313" key="2">
    <source>
        <dbReference type="Proteomes" id="UP001163798"/>
    </source>
</evidence>
<dbReference type="EMBL" id="MU793377">
    <property type="protein sequence ID" value="KAJ3784413.1"/>
    <property type="molecule type" value="Genomic_DNA"/>
</dbReference>
<dbReference type="AlphaFoldDB" id="A0AA38NLB1"/>